<keyword evidence="2" id="KW-1185">Reference proteome</keyword>
<dbReference type="RefSeq" id="WP_301002367.1">
    <property type="nucleotide sequence ID" value="NZ_AP025739.1"/>
</dbReference>
<reference evidence="1 2" key="1">
    <citation type="journal article" date="2019" name="Int. J. Syst. Evol. Microbiol.">
        <title>Capsulimonas corticalis gen. nov., sp. nov., an aerobic capsulated bacterium, of a novel bacterial order, Capsulimonadales ord. nov., of the class Armatimonadia of the phylum Armatimonadetes.</title>
        <authorList>
            <person name="Li J."/>
            <person name="Kudo C."/>
            <person name="Tonouchi A."/>
        </authorList>
    </citation>
    <scope>NUCLEOTIDE SEQUENCE [LARGE SCALE GENOMIC DNA]</scope>
    <source>
        <strain evidence="1 2">AX-7</strain>
    </source>
</reference>
<dbReference type="EMBL" id="AP025739">
    <property type="protein sequence ID" value="BDI34246.1"/>
    <property type="molecule type" value="Genomic_DNA"/>
</dbReference>
<accession>A0A402CWU4</accession>
<proteinExistence type="predicted"/>
<dbReference type="Proteomes" id="UP000287394">
    <property type="component" value="Chromosome"/>
</dbReference>
<sequence length="88" mass="9384">MSPKIERALTVEATRLGTTPDLLAEQILTTSLAAASDGDLSLPSSGQTLSNLVAMAQTLELRATPSTDSDMPFGEAIVNKYRRQSFTL</sequence>
<dbReference type="KEGG" id="ccot:CCAX7_62970"/>
<organism evidence="1 2">
    <name type="scientific">Capsulimonas corticalis</name>
    <dbReference type="NCBI Taxonomy" id="2219043"/>
    <lineage>
        <taxon>Bacteria</taxon>
        <taxon>Bacillati</taxon>
        <taxon>Armatimonadota</taxon>
        <taxon>Armatimonadia</taxon>
        <taxon>Capsulimonadales</taxon>
        <taxon>Capsulimonadaceae</taxon>
        <taxon>Capsulimonas</taxon>
    </lineage>
</organism>
<name>A0A402CWU4_9BACT</name>
<dbReference type="AlphaFoldDB" id="A0A402CWU4"/>
<evidence type="ECO:0000313" key="1">
    <source>
        <dbReference type="EMBL" id="BDI34246.1"/>
    </source>
</evidence>
<protein>
    <submittedName>
        <fullName evidence="1">Uncharacterized protein</fullName>
    </submittedName>
</protein>
<evidence type="ECO:0000313" key="2">
    <source>
        <dbReference type="Proteomes" id="UP000287394"/>
    </source>
</evidence>
<gene>
    <name evidence="1" type="ORF">CCAX7_62970</name>
</gene>